<protein>
    <submittedName>
        <fullName evidence="3">DUF2384 domain-containing protein</fullName>
    </submittedName>
</protein>
<accession>A0A7G8BQL5</accession>
<sequence>MYTPPALPDLSRMEERRRLSPAALRGFFKIMEHWRIRDEDARHLLGGISTGAYYEFKKKPNRVLDQDRLQRISYLIGIFKALNVLYGTKLADSWIQLENSNPIFGGRTPLTCILQGGTPAMERVRSLLDARRGG</sequence>
<dbReference type="InterPro" id="IPR024467">
    <property type="entry name" value="Xre/MbcA/ParS-like_toxin-bd"/>
</dbReference>
<dbReference type="Pfam" id="PF09722">
    <property type="entry name" value="Xre_MbcA_ParS_C"/>
    <property type="match status" value="1"/>
</dbReference>
<dbReference type="KEGG" id="adin:H7849_06785"/>
<evidence type="ECO:0000313" key="3">
    <source>
        <dbReference type="EMBL" id="QNI34835.1"/>
    </source>
</evidence>
<dbReference type="GO" id="GO:0003677">
    <property type="term" value="F:DNA binding"/>
    <property type="evidence" value="ECO:0007669"/>
    <property type="project" value="InterPro"/>
</dbReference>
<keyword evidence="4" id="KW-1185">Reference proteome</keyword>
<gene>
    <name evidence="3" type="ORF">H7849_06785</name>
</gene>
<reference evidence="3 4" key="1">
    <citation type="submission" date="2020-08" db="EMBL/GenBank/DDBJ databases">
        <title>Edaphobacter telluris sp. nov. and Acidobacterium dinghuensis sp. nov., two acidobacteria isolated from forest soil.</title>
        <authorList>
            <person name="Fu J."/>
            <person name="Qiu L."/>
        </authorList>
    </citation>
    <scope>NUCLEOTIDE SEQUENCE [LARGE SCALE GENOMIC DNA]</scope>
    <source>
        <strain evidence="3">4Y35</strain>
    </source>
</reference>
<dbReference type="EMBL" id="CP060394">
    <property type="protein sequence ID" value="QNI34835.1"/>
    <property type="molecule type" value="Genomic_DNA"/>
</dbReference>
<dbReference type="Pfam" id="PF20432">
    <property type="entry name" value="Xre-like-HTH"/>
    <property type="match status" value="1"/>
</dbReference>
<proteinExistence type="predicted"/>
<dbReference type="AlphaFoldDB" id="A0A7G8BQL5"/>
<feature type="domain" description="Antitoxin Xre-like helix-turn-helix" evidence="2">
    <location>
        <begin position="21"/>
        <end position="77"/>
    </location>
</feature>
<evidence type="ECO:0000259" key="1">
    <source>
        <dbReference type="Pfam" id="PF09722"/>
    </source>
</evidence>
<name>A0A7G8BQL5_9BACT</name>
<evidence type="ECO:0000259" key="2">
    <source>
        <dbReference type="Pfam" id="PF20432"/>
    </source>
</evidence>
<dbReference type="Proteomes" id="UP000515312">
    <property type="component" value="Chromosome"/>
</dbReference>
<evidence type="ECO:0000313" key="4">
    <source>
        <dbReference type="Proteomes" id="UP000515312"/>
    </source>
</evidence>
<feature type="domain" description="Antitoxin Xre/MbcA/ParS-like toxin-binding" evidence="1">
    <location>
        <begin position="89"/>
        <end position="134"/>
    </location>
</feature>
<organism evidence="3 4">
    <name type="scientific">Alloacidobacterium dinghuense</name>
    <dbReference type="NCBI Taxonomy" id="2763107"/>
    <lineage>
        <taxon>Bacteria</taxon>
        <taxon>Pseudomonadati</taxon>
        <taxon>Acidobacteriota</taxon>
        <taxon>Terriglobia</taxon>
        <taxon>Terriglobales</taxon>
        <taxon>Acidobacteriaceae</taxon>
        <taxon>Alloacidobacterium</taxon>
    </lineage>
</organism>
<dbReference type="InterPro" id="IPR046847">
    <property type="entry name" value="Xre-like_HTH"/>
</dbReference>